<evidence type="ECO:0000313" key="2">
    <source>
        <dbReference type="EMBL" id="SDG56166.1"/>
    </source>
</evidence>
<protein>
    <submittedName>
        <fullName evidence="2">Uncharacterized protein</fullName>
    </submittedName>
</protein>
<feature type="coiled-coil region" evidence="1">
    <location>
        <begin position="30"/>
        <end position="57"/>
    </location>
</feature>
<dbReference type="Proteomes" id="UP000199708">
    <property type="component" value="Unassembled WGS sequence"/>
</dbReference>
<organism evidence="2 3">
    <name type="scientific">Facklamia miroungae</name>
    <dbReference type="NCBI Taxonomy" id="120956"/>
    <lineage>
        <taxon>Bacteria</taxon>
        <taxon>Bacillati</taxon>
        <taxon>Bacillota</taxon>
        <taxon>Bacilli</taxon>
        <taxon>Lactobacillales</taxon>
        <taxon>Aerococcaceae</taxon>
        <taxon>Facklamia</taxon>
    </lineage>
</organism>
<dbReference type="OrthoDB" id="2139591at2"/>
<dbReference type="EMBL" id="FNCK01000016">
    <property type="protein sequence ID" value="SDG56166.1"/>
    <property type="molecule type" value="Genomic_DNA"/>
</dbReference>
<keyword evidence="3" id="KW-1185">Reference proteome</keyword>
<dbReference type="AlphaFoldDB" id="A0A1G7V8Q1"/>
<dbReference type="STRING" id="120956.SAMN05421791_1166"/>
<proteinExistence type="predicted"/>
<accession>A0A1G7V8Q1</accession>
<name>A0A1G7V8Q1_9LACT</name>
<dbReference type="RefSeq" id="WP_090290500.1">
    <property type="nucleotide sequence ID" value="NZ_FNCK01000016.1"/>
</dbReference>
<evidence type="ECO:0000313" key="3">
    <source>
        <dbReference type="Proteomes" id="UP000199708"/>
    </source>
</evidence>
<evidence type="ECO:0000256" key="1">
    <source>
        <dbReference type="SAM" id="Coils"/>
    </source>
</evidence>
<keyword evidence="1" id="KW-0175">Coiled coil</keyword>
<sequence length="155" mass="18084">MDIWILVLALLVLAIIILLMSLFAKDPTSNASLSKKVEEQGEKIRELQQDINQLNVDPVHKGKIEEDYMEPVTAEDVYFAPENKQETDAEIHETIPEPVNEELAQARINYDVNDRNREDIIRYYSQGYTLKEIENEVDEELVTIQYVIDEYIENR</sequence>
<gene>
    <name evidence="2" type="ORF">SAMN05421791_1166</name>
</gene>
<reference evidence="2 3" key="1">
    <citation type="submission" date="2016-10" db="EMBL/GenBank/DDBJ databases">
        <authorList>
            <person name="de Groot N.N."/>
        </authorList>
    </citation>
    <scope>NUCLEOTIDE SEQUENCE [LARGE SCALE GENOMIC DNA]</scope>
    <source>
        <strain evidence="2 3">ATCC BAA-466</strain>
    </source>
</reference>